<dbReference type="GO" id="GO:0016491">
    <property type="term" value="F:oxidoreductase activity"/>
    <property type="evidence" value="ECO:0007669"/>
    <property type="project" value="UniProtKB-KW"/>
</dbReference>
<comment type="caution">
    <text evidence="7">The sequence shown here is derived from an EMBL/GenBank/DDBJ whole genome shotgun (WGS) entry which is preliminary data.</text>
</comment>
<evidence type="ECO:0000256" key="4">
    <source>
        <dbReference type="ARBA" id="ARBA00023004"/>
    </source>
</evidence>
<keyword evidence="3" id="KW-0560">Oxidoreductase</keyword>
<dbReference type="Pfam" id="PF13237">
    <property type="entry name" value="Fer4_10"/>
    <property type="match status" value="1"/>
</dbReference>
<dbReference type="InterPro" id="IPR000415">
    <property type="entry name" value="Nitroreductase-like"/>
</dbReference>
<dbReference type="GO" id="GO:0051536">
    <property type="term" value="F:iron-sulfur cluster binding"/>
    <property type="evidence" value="ECO:0007669"/>
    <property type="project" value="UniProtKB-KW"/>
</dbReference>
<dbReference type="InterPro" id="IPR029479">
    <property type="entry name" value="Nitroreductase"/>
</dbReference>
<proteinExistence type="inferred from homology"/>
<dbReference type="SUPFAM" id="SSF54862">
    <property type="entry name" value="4Fe-4S ferredoxins"/>
    <property type="match status" value="1"/>
</dbReference>
<dbReference type="InterPro" id="IPR017896">
    <property type="entry name" value="4Fe4S_Fe-S-bd"/>
</dbReference>
<dbReference type="PANTHER" id="PTHR43673">
    <property type="entry name" value="NAD(P)H NITROREDUCTASE YDGI-RELATED"/>
    <property type="match status" value="1"/>
</dbReference>
<reference evidence="7" key="1">
    <citation type="journal article" date="2021" name="PeerJ">
        <title>Extensive microbial diversity within the chicken gut microbiome revealed by metagenomics and culture.</title>
        <authorList>
            <person name="Gilroy R."/>
            <person name="Ravi A."/>
            <person name="Getino M."/>
            <person name="Pursley I."/>
            <person name="Horton D.L."/>
            <person name="Alikhan N.F."/>
            <person name="Baker D."/>
            <person name="Gharbi K."/>
            <person name="Hall N."/>
            <person name="Watson M."/>
            <person name="Adriaenssens E.M."/>
            <person name="Foster-Nyarko E."/>
            <person name="Jarju S."/>
            <person name="Secka A."/>
            <person name="Antonio M."/>
            <person name="Oren A."/>
            <person name="Chaudhuri R.R."/>
            <person name="La Ragione R."/>
            <person name="Hildebrand F."/>
            <person name="Pallen M.J."/>
        </authorList>
    </citation>
    <scope>NUCLEOTIDE SEQUENCE</scope>
    <source>
        <strain evidence="7">ChiSxjej3B15-1167</strain>
    </source>
</reference>
<accession>A0A9D2BCZ8</accession>
<dbReference type="PROSITE" id="PS00198">
    <property type="entry name" value="4FE4S_FER_1"/>
    <property type="match status" value="1"/>
</dbReference>
<feature type="domain" description="4Fe-4S ferredoxin-type" evidence="6">
    <location>
        <begin position="1"/>
        <end position="29"/>
    </location>
</feature>
<keyword evidence="2" id="KW-0479">Metal-binding</keyword>
<gene>
    <name evidence="7" type="ORF">H9849_01380</name>
</gene>
<dbReference type="Gene3D" id="3.30.70.20">
    <property type="match status" value="1"/>
</dbReference>
<reference evidence="7" key="2">
    <citation type="submission" date="2021-04" db="EMBL/GenBank/DDBJ databases">
        <authorList>
            <person name="Gilroy R."/>
        </authorList>
    </citation>
    <scope>NUCLEOTIDE SEQUENCE</scope>
    <source>
        <strain evidence="7">ChiSxjej3B15-1167</strain>
    </source>
</reference>
<sequence length="262" mass="29339">MVVIDEKKCIGCGLCAADCIAQNIVIEEKACVKQDCFQCGHCVAVCPKGAVSIPEYDMADMEEYDADSFTLEPEAVLHSIKFRRSIRNYKPEAVPEDVLRMLADAGRYTATAKNSQSNGFVFVQNEMAELKARVWQFIDDIAHKDIREIDKAFLPYLVFNQRRKKDAGDDYLFRNAPVVLYVVSDSALDAGLAAQNMEMMGVSLGLGMLYNGYLARVSDANEELKQWLGIGDRTIRACMLLGYPAVHYARTAPRKTVDVIWK</sequence>
<dbReference type="AlphaFoldDB" id="A0A9D2BCZ8"/>
<feature type="domain" description="4Fe-4S ferredoxin-type" evidence="6">
    <location>
        <begin position="33"/>
        <end position="56"/>
    </location>
</feature>
<dbReference type="PROSITE" id="PS51379">
    <property type="entry name" value="4FE4S_FER_2"/>
    <property type="match status" value="2"/>
</dbReference>
<dbReference type="GO" id="GO:0046872">
    <property type="term" value="F:metal ion binding"/>
    <property type="evidence" value="ECO:0007669"/>
    <property type="project" value="UniProtKB-KW"/>
</dbReference>
<dbReference type="Pfam" id="PF00881">
    <property type="entry name" value="Nitroreductase"/>
    <property type="match status" value="1"/>
</dbReference>
<keyword evidence="5" id="KW-0411">Iron-sulfur</keyword>
<comment type="similarity">
    <text evidence="1">Belongs to the nitroreductase family.</text>
</comment>
<dbReference type="EMBL" id="DXEQ01000033">
    <property type="protein sequence ID" value="HIX71651.1"/>
    <property type="molecule type" value="Genomic_DNA"/>
</dbReference>
<dbReference type="InterPro" id="IPR017900">
    <property type="entry name" value="4Fe4S_Fe_S_CS"/>
</dbReference>
<name>A0A9D2BCZ8_9FIRM</name>
<evidence type="ECO:0000313" key="8">
    <source>
        <dbReference type="Proteomes" id="UP000886805"/>
    </source>
</evidence>
<evidence type="ECO:0000259" key="6">
    <source>
        <dbReference type="PROSITE" id="PS51379"/>
    </source>
</evidence>
<dbReference type="SUPFAM" id="SSF55469">
    <property type="entry name" value="FMN-dependent nitroreductase-like"/>
    <property type="match status" value="1"/>
</dbReference>
<evidence type="ECO:0000256" key="2">
    <source>
        <dbReference type="ARBA" id="ARBA00022723"/>
    </source>
</evidence>
<evidence type="ECO:0000256" key="3">
    <source>
        <dbReference type="ARBA" id="ARBA00023002"/>
    </source>
</evidence>
<evidence type="ECO:0000313" key="7">
    <source>
        <dbReference type="EMBL" id="HIX71651.1"/>
    </source>
</evidence>
<protein>
    <submittedName>
        <fullName evidence="7">Nitroreductase family protein</fullName>
    </submittedName>
</protein>
<evidence type="ECO:0000256" key="1">
    <source>
        <dbReference type="ARBA" id="ARBA00007118"/>
    </source>
</evidence>
<dbReference type="Proteomes" id="UP000886805">
    <property type="component" value="Unassembled WGS sequence"/>
</dbReference>
<dbReference type="Gene3D" id="3.40.109.10">
    <property type="entry name" value="NADH Oxidase"/>
    <property type="match status" value="1"/>
</dbReference>
<dbReference type="PANTHER" id="PTHR43673:SF10">
    <property type="entry name" value="NADH DEHYDROGENASE_NAD(P)H NITROREDUCTASE XCC3605-RELATED"/>
    <property type="match status" value="1"/>
</dbReference>
<organism evidence="7 8">
    <name type="scientific">Candidatus Anaerobutyricum stercoripullorum</name>
    <dbReference type="NCBI Taxonomy" id="2838456"/>
    <lineage>
        <taxon>Bacteria</taxon>
        <taxon>Bacillati</taxon>
        <taxon>Bacillota</taxon>
        <taxon>Clostridia</taxon>
        <taxon>Lachnospirales</taxon>
        <taxon>Lachnospiraceae</taxon>
        <taxon>Anaerobutyricum</taxon>
    </lineage>
</organism>
<evidence type="ECO:0000256" key="5">
    <source>
        <dbReference type="ARBA" id="ARBA00023014"/>
    </source>
</evidence>
<keyword evidence="4" id="KW-0408">Iron</keyword>